<evidence type="ECO:0000313" key="1">
    <source>
        <dbReference type="EMBL" id="KAF8563322.1"/>
    </source>
</evidence>
<organism evidence="1 2">
    <name type="scientific">Paragonimus westermani</name>
    <dbReference type="NCBI Taxonomy" id="34504"/>
    <lineage>
        <taxon>Eukaryota</taxon>
        <taxon>Metazoa</taxon>
        <taxon>Spiralia</taxon>
        <taxon>Lophotrochozoa</taxon>
        <taxon>Platyhelminthes</taxon>
        <taxon>Trematoda</taxon>
        <taxon>Digenea</taxon>
        <taxon>Plagiorchiida</taxon>
        <taxon>Troglotremata</taxon>
        <taxon>Troglotrematidae</taxon>
        <taxon>Paragonimus</taxon>
    </lineage>
</organism>
<comment type="caution">
    <text evidence="1">The sequence shown here is derived from an EMBL/GenBank/DDBJ whole genome shotgun (WGS) entry which is preliminary data.</text>
</comment>
<keyword evidence="2" id="KW-1185">Reference proteome</keyword>
<feature type="non-terminal residue" evidence="1">
    <location>
        <position position="1"/>
    </location>
</feature>
<protein>
    <submittedName>
        <fullName evidence="1">Uncharacterized protein</fullName>
    </submittedName>
</protein>
<dbReference type="OrthoDB" id="435402at2759"/>
<gene>
    <name evidence="1" type="ORF">P879_11371</name>
</gene>
<reference evidence="1 2" key="1">
    <citation type="submission" date="2019-07" db="EMBL/GenBank/DDBJ databases">
        <title>Annotation for the trematode Paragonimus westermani.</title>
        <authorList>
            <person name="Choi Y.-J."/>
        </authorList>
    </citation>
    <scope>NUCLEOTIDE SEQUENCE [LARGE SCALE GENOMIC DNA]</scope>
    <source>
        <strain evidence="1">180907_Pwestermani</strain>
    </source>
</reference>
<dbReference type="Proteomes" id="UP000699462">
    <property type="component" value="Unassembled WGS sequence"/>
</dbReference>
<proteinExistence type="predicted"/>
<name>A0A8T0D6Z7_9TREM</name>
<sequence>IKNSAPLLVRIFQPGRKVSPDLKRSQTLHPHLGVKLCVLVEFSTRNLAKAAGIVAYKTWPGAYVRLLSCGSKKQTESKWKKDAKE</sequence>
<dbReference type="EMBL" id="JTDF01012452">
    <property type="protein sequence ID" value="KAF8563322.1"/>
    <property type="molecule type" value="Genomic_DNA"/>
</dbReference>
<dbReference type="AlphaFoldDB" id="A0A8T0D6Z7"/>
<evidence type="ECO:0000313" key="2">
    <source>
        <dbReference type="Proteomes" id="UP000699462"/>
    </source>
</evidence>
<accession>A0A8T0D6Z7</accession>